<evidence type="ECO:0000313" key="3">
    <source>
        <dbReference type="Proteomes" id="UP000054735"/>
    </source>
</evidence>
<evidence type="ECO:0000313" key="1">
    <source>
        <dbReference type="EMBL" id="KTC68327.1"/>
    </source>
</evidence>
<dbReference type="Proteomes" id="UP000054735">
    <property type="component" value="Unassembled WGS sequence"/>
</dbReference>
<organism evidence="2 4">
    <name type="scientific">Legionella birminghamensis</name>
    <dbReference type="NCBI Taxonomy" id="28083"/>
    <lineage>
        <taxon>Bacteria</taxon>
        <taxon>Pseudomonadati</taxon>
        <taxon>Pseudomonadota</taxon>
        <taxon>Gammaproteobacteria</taxon>
        <taxon>Legionellales</taxon>
        <taxon>Legionellaceae</taxon>
        <taxon>Legionella</taxon>
    </lineage>
</organism>
<protein>
    <submittedName>
        <fullName evidence="2">Uncharacterized protein</fullName>
    </submittedName>
</protein>
<dbReference type="Proteomes" id="UP000255066">
    <property type="component" value="Unassembled WGS sequence"/>
</dbReference>
<proteinExistence type="predicted"/>
<reference evidence="2 4" key="2">
    <citation type="submission" date="2018-06" db="EMBL/GenBank/DDBJ databases">
        <authorList>
            <consortium name="Pathogen Informatics"/>
            <person name="Doyle S."/>
        </authorList>
    </citation>
    <scope>NUCLEOTIDE SEQUENCE [LARGE SCALE GENOMIC DNA]</scope>
    <source>
        <strain evidence="2 4">NCTC12437</strain>
    </source>
</reference>
<dbReference type="AlphaFoldDB" id="A0A378I8B1"/>
<evidence type="ECO:0000313" key="2">
    <source>
        <dbReference type="EMBL" id="STX30960.1"/>
    </source>
</evidence>
<keyword evidence="3" id="KW-1185">Reference proteome</keyword>
<sequence>MPMESAATDFSQSLLKRLSEIWTFAVDNDFKIFLSPLFMRLKLCSVFSFQEHHYIHGFIQLIRSLPEGIRNAFLDGVAIEDLQLSSGVDGWRPNDIVLTYLQDPDLASMADYVLRYQKVLSDTKLLRDEIVALEQAMESKEIPEYISQLTENRALLKQYFRLPAETPKPSLLPSIQNAKGSPVFSAASTSAVKLTPNEHTAFCKR</sequence>
<dbReference type="EMBL" id="LNXT01000048">
    <property type="protein sequence ID" value="KTC68327.1"/>
    <property type="molecule type" value="Genomic_DNA"/>
</dbReference>
<name>A0A378I8B1_9GAMM</name>
<dbReference type="EMBL" id="UGNW01000001">
    <property type="protein sequence ID" value="STX30960.1"/>
    <property type="molecule type" value="Genomic_DNA"/>
</dbReference>
<dbReference type="STRING" id="28083.Lbir_2929"/>
<reference evidence="1 3" key="1">
    <citation type="submission" date="2015-11" db="EMBL/GenBank/DDBJ databases">
        <title>Genomic analysis of 38 Legionella species identifies large and diverse effector repertoires.</title>
        <authorList>
            <person name="Burstein D."/>
            <person name="Amaro F."/>
            <person name="Zusman T."/>
            <person name="Lifshitz Z."/>
            <person name="Cohen O."/>
            <person name="Gilbert J.A."/>
            <person name="Pupko T."/>
            <person name="Shuman H.A."/>
            <person name="Segal G."/>
        </authorList>
    </citation>
    <scope>NUCLEOTIDE SEQUENCE [LARGE SCALE GENOMIC DNA]</scope>
    <source>
        <strain evidence="1 3">CDC#1407-AL-14</strain>
    </source>
</reference>
<evidence type="ECO:0000313" key="4">
    <source>
        <dbReference type="Proteomes" id="UP000255066"/>
    </source>
</evidence>
<dbReference type="RefSeq" id="WP_058524899.1">
    <property type="nucleotide sequence ID" value="NZ_LNXT01000048.1"/>
</dbReference>
<gene>
    <name evidence="1" type="ORF">Lbir_2929</name>
    <name evidence="2" type="ORF">NCTC12437_00727</name>
</gene>
<dbReference type="OrthoDB" id="5645665at2"/>
<accession>A0A378I8B1</accession>